<evidence type="ECO:0000256" key="1">
    <source>
        <dbReference type="ARBA" id="ARBA00023015"/>
    </source>
</evidence>
<evidence type="ECO:0000256" key="2">
    <source>
        <dbReference type="ARBA" id="ARBA00023125"/>
    </source>
</evidence>
<evidence type="ECO:0000313" key="7">
    <source>
        <dbReference type="Proteomes" id="UP000233332"/>
    </source>
</evidence>
<dbReference type="InterPro" id="IPR036271">
    <property type="entry name" value="Tet_transcr_reg_TetR-rel_C_sf"/>
</dbReference>
<evidence type="ECO:0000256" key="3">
    <source>
        <dbReference type="ARBA" id="ARBA00023163"/>
    </source>
</evidence>
<dbReference type="Gene3D" id="1.10.357.10">
    <property type="entry name" value="Tetracycline Repressor, domain 2"/>
    <property type="match status" value="1"/>
</dbReference>
<evidence type="ECO:0000313" key="6">
    <source>
        <dbReference type="EMBL" id="PKR57305.1"/>
    </source>
</evidence>
<keyword evidence="3" id="KW-0804">Transcription</keyword>
<dbReference type="PANTHER" id="PTHR47506:SF6">
    <property type="entry name" value="HTH-TYPE TRANSCRIPTIONAL REPRESSOR NEMR"/>
    <property type="match status" value="1"/>
</dbReference>
<comment type="caution">
    <text evidence="6">The sequence shown here is derived from an EMBL/GenBank/DDBJ whole genome shotgun (WGS) entry which is preliminary data.</text>
</comment>
<evidence type="ECO:0000259" key="5">
    <source>
        <dbReference type="PROSITE" id="PS50977"/>
    </source>
</evidence>
<proteinExistence type="predicted"/>
<dbReference type="PANTHER" id="PTHR47506">
    <property type="entry name" value="TRANSCRIPTIONAL REGULATORY PROTEIN"/>
    <property type="match status" value="1"/>
</dbReference>
<dbReference type="InterPro" id="IPR009057">
    <property type="entry name" value="Homeodomain-like_sf"/>
</dbReference>
<keyword evidence="7" id="KW-1185">Reference proteome</keyword>
<dbReference type="SUPFAM" id="SSF46689">
    <property type="entry name" value="Homeodomain-like"/>
    <property type="match status" value="1"/>
</dbReference>
<dbReference type="SUPFAM" id="SSF48498">
    <property type="entry name" value="Tetracyclin repressor-like, C-terminal domain"/>
    <property type="match status" value="1"/>
</dbReference>
<dbReference type="PROSITE" id="PS50977">
    <property type="entry name" value="HTH_TETR_2"/>
    <property type="match status" value="1"/>
</dbReference>
<evidence type="ECO:0000256" key="4">
    <source>
        <dbReference type="PROSITE-ProRule" id="PRU00335"/>
    </source>
</evidence>
<sequence>MNQIIDRPGVNTDAAKGKGERTRERILEIAEQAVLQKGFGATSIEEIICEAEITKSGFFYHFKDKNELARALLLRHIDQDEIILDQVFNRGQELTDDPLQQFLIGLKMLAELVEDLPNGHPGCLIAVYCYQERLFDQEVRQLNQQAVLGWRDRFRTILDRVVVQYPPNEPVDLDELADMVSTVVEGGIVMSKALGRPQMLANQIMLLRSFVKLLFAKQAG</sequence>
<reference evidence="6 7" key="1">
    <citation type="submission" date="2017-09" db="EMBL/GenBank/DDBJ databases">
        <title>Biodiversity and function of Thalassospira species in the particle-attached aromatic-hydrocarbon-degrading consortia from the surface seawater of the China South Sea.</title>
        <authorList>
            <person name="Dong C."/>
            <person name="Lai Q."/>
            <person name="Shao Z."/>
        </authorList>
    </citation>
    <scope>NUCLEOTIDE SEQUENCE [LARGE SCALE GENOMIC DNA]</scope>
    <source>
        <strain evidence="6 7">139Z-12</strain>
    </source>
</reference>
<feature type="DNA-binding region" description="H-T-H motif" evidence="4">
    <location>
        <begin position="43"/>
        <end position="62"/>
    </location>
</feature>
<accession>A0A2N3L3D0</accession>
<feature type="domain" description="HTH tetR-type" evidence="5">
    <location>
        <begin position="20"/>
        <end position="80"/>
    </location>
</feature>
<name>A0A2N3L3D0_9PROT</name>
<dbReference type="RefSeq" id="WP_101303465.1">
    <property type="nucleotide sequence ID" value="NZ_NXGX01000006.1"/>
</dbReference>
<keyword evidence="1" id="KW-0805">Transcription regulation</keyword>
<dbReference type="Proteomes" id="UP000233332">
    <property type="component" value="Unassembled WGS sequence"/>
</dbReference>
<dbReference type="AlphaFoldDB" id="A0A2N3L3D0"/>
<protein>
    <submittedName>
        <fullName evidence="6">TetR family transcriptional regulator</fullName>
    </submittedName>
</protein>
<dbReference type="Pfam" id="PF00440">
    <property type="entry name" value="TetR_N"/>
    <property type="match status" value="1"/>
</dbReference>
<dbReference type="InterPro" id="IPR001647">
    <property type="entry name" value="HTH_TetR"/>
</dbReference>
<dbReference type="EMBL" id="NXGX01000006">
    <property type="protein sequence ID" value="PKR57305.1"/>
    <property type="molecule type" value="Genomic_DNA"/>
</dbReference>
<dbReference type="GO" id="GO:0003677">
    <property type="term" value="F:DNA binding"/>
    <property type="evidence" value="ECO:0007669"/>
    <property type="project" value="UniProtKB-UniRule"/>
</dbReference>
<keyword evidence="2 4" id="KW-0238">DNA-binding</keyword>
<organism evidence="6 7">
    <name type="scientific">Thalassospira lohafexi</name>
    <dbReference type="NCBI Taxonomy" id="744227"/>
    <lineage>
        <taxon>Bacteria</taxon>
        <taxon>Pseudomonadati</taxon>
        <taxon>Pseudomonadota</taxon>
        <taxon>Alphaproteobacteria</taxon>
        <taxon>Rhodospirillales</taxon>
        <taxon>Thalassospiraceae</taxon>
        <taxon>Thalassospira</taxon>
    </lineage>
</organism>
<gene>
    <name evidence="6" type="ORF">COO92_15220</name>
</gene>